<gene>
    <name evidence="2" type="primary">LOC108629087</name>
</gene>
<keyword evidence="1" id="KW-1185">Reference proteome</keyword>
<dbReference type="RefSeq" id="XP_017886959.1">
    <property type="nucleotide sequence ID" value="XM_018031470.1"/>
</dbReference>
<evidence type="ECO:0000313" key="2">
    <source>
        <dbReference type="RefSeq" id="XP_017886959.1"/>
    </source>
</evidence>
<evidence type="ECO:0000313" key="1">
    <source>
        <dbReference type="Proteomes" id="UP000694925"/>
    </source>
</evidence>
<name>A0AAJ7NBC2_9HYME</name>
<dbReference type="CDD" id="cd09272">
    <property type="entry name" value="RNase_HI_RT_Ty1"/>
    <property type="match status" value="1"/>
</dbReference>
<dbReference type="Proteomes" id="UP000694925">
    <property type="component" value="Unplaced"/>
</dbReference>
<dbReference type="GeneID" id="108629087"/>
<proteinExistence type="predicted"/>
<dbReference type="KEGG" id="ccal:108629087"/>
<dbReference type="AlphaFoldDB" id="A0AAJ7NBC2"/>
<dbReference type="PANTHER" id="PTHR11439:SF483">
    <property type="entry name" value="PEPTIDE SYNTHASE GLIP-LIKE, PUTATIVE (AFU_ORTHOLOGUE AFUA_3G12920)-RELATED"/>
    <property type="match status" value="1"/>
</dbReference>
<organism evidence="1 2">
    <name type="scientific">Ceratina calcarata</name>
    <dbReference type="NCBI Taxonomy" id="156304"/>
    <lineage>
        <taxon>Eukaryota</taxon>
        <taxon>Metazoa</taxon>
        <taxon>Ecdysozoa</taxon>
        <taxon>Arthropoda</taxon>
        <taxon>Hexapoda</taxon>
        <taxon>Insecta</taxon>
        <taxon>Pterygota</taxon>
        <taxon>Neoptera</taxon>
        <taxon>Endopterygota</taxon>
        <taxon>Hymenoptera</taxon>
        <taxon>Apocrita</taxon>
        <taxon>Aculeata</taxon>
        <taxon>Apoidea</taxon>
        <taxon>Anthophila</taxon>
        <taxon>Apidae</taxon>
        <taxon>Ceratina</taxon>
        <taxon>Zadontomerus</taxon>
    </lineage>
</organism>
<accession>A0AAJ7NBC2</accession>
<dbReference type="PANTHER" id="PTHR11439">
    <property type="entry name" value="GAG-POL-RELATED RETROTRANSPOSON"/>
    <property type="match status" value="1"/>
</dbReference>
<reference evidence="2" key="1">
    <citation type="submission" date="2025-08" db="UniProtKB">
        <authorList>
            <consortium name="RefSeq"/>
        </authorList>
    </citation>
    <scope>IDENTIFICATION</scope>
    <source>
        <tissue evidence="2">Whole body</tissue>
    </source>
</reference>
<sequence length="175" mass="19559">MCAEVHKNDTRIAPDIPYRQVVGSLMYLAMATRPDITFAVNAASQHLENPRPIHWNASKRIIKYVKGTCNYGLYFPTDRKNHVHTFSDADYAGDTETRRSTTGLLVKLGDSTVTWRSLKQRTVALSTTEAEYVAASTTVKEVIWTKALLDELAVPSEKTSLYVDNVSAVKLIKNP</sequence>
<protein>
    <submittedName>
        <fullName evidence="2">Uncharacterized protein LOC108629087</fullName>
    </submittedName>
</protein>